<dbReference type="Gene3D" id="1.20.5.1930">
    <property type="match status" value="1"/>
</dbReference>
<evidence type="ECO:0000256" key="2">
    <source>
        <dbReference type="ARBA" id="ARBA00012438"/>
    </source>
</evidence>
<keyword evidence="8" id="KW-0902">Two-component regulatory system</keyword>
<dbReference type="GO" id="GO:0016020">
    <property type="term" value="C:membrane"/>
    <property type="evidence" value="ECO:0007669"/>
    <property type="project" value="InterPro"/>
</dbReference>
<dbReference type="Gene3D" id="3.30.565.10">
    <property type="entry name" value="Histidine kinase-like ATPase, C-terminal domain"/>
    <property type="match status" value="1"/>
</dbReference>
<reference evidence="10 11" key="1">
    <citation type="journal article" date="2012" name="Environ. Microbiol.">
        <title>The genome sequence of Desulfatibacillum alkenivorans AK-01: a blueprint for anaerobic alkane oxidation.</title>
        <authorList>
            <person name="Callaghan A.V."/>
            <person name="Morris B.E."/>
            <person name="Pereira I.A."/>
            <person name="McInerney M.J."/>
            <person name="Austin R.N."/>
            <person name="Groves J.T."/>
            <person name="Kukor J.J."/>
            <person name="Suflita J.M."/>
            <person name="Young L.Y."/>
            <person name="Zylstra G.J."/>
            <person name="Wawrik B."/>
        </authorList>
    </citation>
    <scope>NUCLEOTIDE SEQUENCE [LARGE SCALE GENOMIC DNA]</scope>
    <source>
        <strain evidence="10 11">AK-01</strain>
    </source>
</reference>
<dbReference type="InterPro" id="IPR018771">
    <property type="entry name" value="PocR_dom"/>
</dbReference>
<keyword evidence="4" id="KW-0808">Transferase</keyword>
<dbReference type="GO" id="GO:0000155">
    <property type="term" value="F:phosphorelay sensor kinase activity"/>
    <property type="evidence" value="ECO:0007669"/>
    <property type="project" value="InterPro"/>
</dbReference>
<proteinExistence type="predicted"/>
<dbReference type="AlphaFoldDB" id="B8FDP4"/>
<organism evidence="10 11">
    <name type="scientific">Desulfatibacillum aliphaticivorans</name>
    <dbReference type="NCBI Taxonomy" id="218208"/>
    <lineage>
        <taxon>Bacteria</taxon>
        <taxon>Pseudomonadati</taxon>
        <taxon>Thermodesulfobacteriota</taxon>
        <taxon>Desulfobacteria</taxon>
        <taxon>Desulfobacterales</taxon>
        <taxon>Desulfatibacillaceae</taxon>
        <taxon>Desulfatibacillum</taxon>
    </lineage>
</organism>
<evidence type="ECO:0000313" key="11">
    <source>
        <dbReference type="Proteomes" id="UP000000739"/>
    </source>
</evidence>
<dbReference type="InterPro" id="IPR005467">
    <property type="entry name" value="His_kinase_dom"/>
</dbReference>
<dbReference type="InterPro" id="IPR036890">
    <property type="entry name" value="HATPase_C_sf"/>
</dbReference>
<dbReference type="Proteomes" id="UP000000739">
    <property type="component" value="Chromosome"/>
</dbReference>
<dbReference type="SUPFAM" id="SSF55785">
    <property type="entry name" value="PYP-like sensor domain (PAS domain)"/>
    <property type="match status" value="1"/>
</dbReference>
<evidence type="ECO:0000256" key="6">
    <source>
        <dbReference type="ARBA" id="ARBA00022777"/>
    </source>
</evidence>
<dbReference type="eggNOG" id="COG4936">
    <property type="taxonomic scope" value="Bacteria"/>
</dbReference>
<evidence type="ECO:0000256" key="4">
    <source>
        <dbReference type="ARBA" id="ARBA00022679"/>
    </source>
</evidence>
<keyword evidence="5" id="KW-0547">Nucleotide-binding</keyword>
<evidence type="ECO:0000256" key="1">
    <source>
        <dbReference type="ARBA" id="ARBA00000085"/>
    </source>
</evidence>
<evidence type="ECO:0000256" key="8">
    <source>
        <dbReference type="ARBA" id="ARBA00023012"/>
    </source>
</evidence>
<evidence type="ECO:0000256" key="7">
    <source>
        <dbReference type="ARBA" id="ARBA00022840"/>
    </source>
</evidence>
<dbReference type="SUPFAM" id="SSF55874">
    <property type="entry name" value="ATPase domain of HSP90 chaperone/DNA topoisomerase II/histidine kinase"/>
    <property type="match status" value="1"/>
</dbReference>
<dbReference type="PANTHER" id="PTHR24421:SF10">
    <property type="entry name" value="NITRATE_NITRITE SENSOR PROTEIN NARQ"/>
    <property type="match status" value="1"/>
</dbReference>
<sequence length="610" mass="68674">MTPWFYVGSHNGIMQTPPTNVSPEEFEKLMDCLPMACRMFELKPDGRLFFVKANPAADDLFQRKHASISGLPMEEAFPELKESVIPRSYKEVLETGNNWRYQGGFFRQNGAFLGLFNVNVFRLSPSRLVSFTSPHDGQETEIIFHQKKMEVEKINISYPNVEPKKILSGDLHVDAIQNLRAPRIPVFDDQADDELNGLDFDFTDLFTINELEKIQDAFTNVTNVASIITLPDGQPITRTSNFCLLCDMIRDTPRGMANCVQSDALIGKPNPHGPTLRPCLSAGLWDGGASIIIAGKHVANWLVGQVRLSPKPNTDRLTRYAEEVGADPKQFVEAYESVPVMPFAEFYRVCHSLFLFANLISDMAYQNLRLVRAHMMQEQTAKALQASESRLQNLSSKLILTQEEERRQLAIELHDGIGQSLTAVKFSVDNILLNIDNPDLNVRDITKTASQIIKASIADVRRMQVELRPRILDELGIIATINWFCREFKSIYTHINLNINVDVEEEQVSAQLKPAVFRIIQEAFNNAAKYFEGDEISLSFTERDGRLHLEIRDNGIGFDLDEVLSSRELNRGLGLDSMRERAELCNGHLEIISSKGQGATIKASWPAAAT</sequence>
<keyword evidence="3" id="KW-0597">Phosphoprotein</keyword>
<dbReference type="PROSITE" id="PS50109">
    <property type="entry name" value="HIS_KIN"/>
    <property type="match status" value="1"/>
</dbReference>
<dbReference type="HOGENOM" id="CLU_447403_0_0_7"/>
<dbReference type="InterPro" id="IPR011712">
    <property type="entry name" value="Sig_transdc_His_kin_sub3_dim/P"/>
</dbReference>
<dbReference type="CDD" id="cd16917">
    <property type="entry name" value="HATPase_UhpB-NarQ-NarX-like"/>
    <property type="match status" value="1"/>
</dbReference>
<gene>
    <name evidence="10" type="ordered locus">Dalk_5004</name>
</gene>
<dbReference type="EMBL" id="CP001322">
    <property type="protein sequence ID" value="ACL06675.1"/>
    <property type="molecule type" value="Genomic_DNA"/>
</dbReference>
<keyword evidence="6 10" id="KW-0418">Kinase</keyword>
<dbReference type="EC" id="2.7.13.3" evidence="2"/>
<protein>
    <recommendedName>
        <fullName evidence="2">histidine kinase</fullName>
        <ecNumber evidence="2">2.7.13.3</ecNumber>
    </recommendedName>
</protein>
<evidence type="ECO:0000313" key="10">
    <source>
        <dbReference type="EMBL" id="ACL06675.1"/>
    </source>
</evidence>
<accession>B8FDP4</accession>
<dbReference type="GO" id="GO:0005524">
    <property type="term" value="F:ATP binding"/>
    <property type="evidence" value="ECO:0007669"/>
    <property type="project" value="UniProtKB-KW"/>
</dbReference>
<dbReference type="PANTHER" id="PTHR24421">
    <property type="entry name" value="NITRATE/NITRITE SENSOR PROTEIN NARX-RELATED"/>
    <property type="match status" value="1"/>
</dbReference>
<dbReference type="KEGG" id="dal:Dalk_5004"/>
<comment type="catalytic activity">
    <reaction evidence="1">
        <text>ATP + protein L-histidine = ADP + protein N-phospho-L-histidine.</text>
        <dbReference type="EC" id="2.7.13.3"/>
    </reaction>
</comment>
<dbReference type="eggNOG" id="COG4585">
    <property type="taxonomic scope" value="Bacteria"/>
</dbReference>
<name>B8FDP4_DESAL</name>
<dbReference type="Pfam" id="PF10114">
    <property type="entry name" value="PocR"/>
    <property type="match status" value="1"/>
</dbReference>
<evidence type="ECO:0000256" key="3">
    <source>
        <dbReference type="ARBA" id="ARBA00022553"/>
    </source>
</evidence>
<dbReference type="Gene3D" id="3.30.450.20">
    <property type="entry name" value="PAS domain"/>
    <property type="match status" value="1"/>
</dbReference>
<dbReference type="InterPro" id="IPR035965">
    <property type="entry name" value="PAS-like_dom_sf"/>
</dbReference>
<evidence type="ECO:0000259" key="9">
    <source>
        <dbReference type="PROSITE" id="PS50109"/>
    </source>
</evidence>
<dbReference type="GO" id="GO:0046983">
    <property type="term" value="F:protein dimerization activity"/>
    <property type="evidence" value="ECO:0007669"/>
    <property type="project" value="InterPro"/>
</dbReference>
<dbReference type="SMART" id="SM00387">
    <property type="entry name" value="HATPase_c"/>
    <property type="match status" value="1"/>
</dbReference>
<dbReference type="Pfam" id="PF02518">
    <property type="entry name" value="HATPase_c"/>
    <property type="match status" value="1"/>
</dbReference>
<feature type="domain" description="Histidine kinase" evidence="9">
    <location>
        <begin position="518"/>
        <end position="609"/>
    </location>
</feature>
<keyword evidence="11" id="KW-1185">Reference proteome</keyword>
<dbReference type="InterPro" id="IPR003594">
    <property type="entry name" value="HATPase_dom"/>
</dbReference>
<keyword evidence="7" id="KW-0067">ATP-binding</keyword>
<dbReference type="InterPro" id="IPR050482">
    <property type="entry name" value="Sensor_HK_TwoCompSys"/>
</dbReference>
<evidence type="ECO:0000256" key="5">
    <source>
        <dbReference type="ARBA" id="ARBA00022741"/>
    </source>
</evidence>
<dbReference type="Pfam" id="PF07730">
    <property type="entry name" value="HisKA_3"/>
    <property type="match status" value="1"/>
</dbReference>